<dbReference type="AlphaFoldDB" id="A0A6L2MNR8"/>
<name>A0A6L2MNR8_TANCI</name>
<organism evidence="1">
    <name type="scientific">Tanacetum cinerariifolium</name>
    <name type="common">Dalmatian daisy</name>
    <name type="synonym">Chrysanthemum cinerariifolium</name>
    <dbReference type="NCBI Taxonomy" id="118510"/>
    <lineage>
        <taxon>Eukaryota</taxon>
        <taxon>Viridiplantae</taxon>
        <taxon>Streptophyta</taxon>
        <taxon>Embryophyta</taxon>
        <taxon>Tracheophyta</taxon>
        <taxon>Spermatophyta</taxon>
        <taxon>Magnoliopsida</taxon>
        <taxon>eudicotyledons</taxon>
        <taxon>Gunneridae</taxon>
        <taxon>Pentapetalae</taxon>
        <taxon>asterids</taxon>
        <taxon>campanulids</taxon>
        <taxon>Asterales</taxon>
        <taxon>Asteraceae</taxon>
        <taxon>Asteroideae</taxon>
        <taxon>Anthemideae</taxon>
        <taxon>Anthemidinae</taxon>
        <taxon>Tanacetum</taxon>
    </lineage>
</organism>
<reference evidence="1" key="1">
    <citation type="journal article" date="2019" name="Sci. Rep.">
        <title>Draft genome of Tanacetum cinerariifolium, the natural source of mosquito coil.</title>
        <authorList>
            <person name="Yamashiro T."/>
            <person name="Shiraishi A."/>
            <person name="Satake H."/>
            <person name="Nakayama K."/>
        </authorList>
    </citation>
    <scope>NUCLEOTIDE SEQUENCE</scope>
</reference>
<proteinExistence type="predicted"/>
<comment type="caution">
    <text evidence="1">The sequence shown here is derived from an EMBL/GenBank/DDBJ whole genome shotgun (WGS) entry which is preliminary data.</text>
</comment>
<evidence type="ECO:0000313" key="1">
    <source>
        <dbReference type="EMBL" id="GEU75019.1"/>
    </source>
</evidence>
<dbReference type="EMBL" id="BKCJ010006997">
    <property type="protein sequence ID" value="GEU75019.1"/>
    <property type="molecule type" value="Genomic_DNA"/>
</dbReference>
<gene>
    <name evidence="1" type="ORF">Tci_046997</name>
</gene>
<accession>A0A6L2MNR8</accession>
<protein>
    <submittedName>
        <fullName evidence="1">MAK10-like protein</fullName>
    </submittedName>
</protein>
<sequence>MLVIKRFRERKKVFRERNKPANLNGHLLAVLAVSDIFGGRPAYKGTASRLRSCFCLFVRKVVSGMEASILGGKPDSNSKDDTKFVVMGEVGGVLLGGGDGGDENHICTLRDYSKPSHEGYRNTIELPIGNNMVPLQSDTIRLVQNRCSFHGLWFEDPNQHLKDLLKLMGSLDLDGANSKLRDKNTDESCRSLRTSPFMTTRAGMTQKNSSNLHDLRHKGRRNRPFILGTPFLVTAKAVIKFNKGTITLKSRKSKISFHRIPESTCKSKKEVKNVIEPIAPTMTVNMLVLEWEEKIKLYQEKEMEFNDRGIKTLKMSTLLLSK</sequence>